<organism evidence="3 4">
    <name type="scientific">Agrobacterium fabrum</name>
    <dbReference type="NCBI Taxonomy" id="1176649"/>
    <lineage>
        <taxon>Bacteria</taxon>
        <taxon>Pseudomonadati</taxon>
        <taxon>Pseudomonadota</taxon>
        <taxon>Alphaproteobacteria</taxon>
        <taxon>Hyphomicrobiales</taxon>
        <taxon>Rhizobiaceae</taxon>
        <taxon>Rhizobium/Agrobacterium group</taxon>
        <taxon>Agrobacterium</taxon>
        <taxon>Agrobacterium tumefaciens complex</taxon>
    </lineage>
</organism>
<evidence type="ECO:0000313" key="3">
    <source>
        <dbReference type="EMBL" id="PZP51001.1"/>
    </source>
</evidence>
<comment type="caution">
    <text evidence="3">The sequence shown here is derived from an EMBL/GenBank/DDBJ whole genome shotgun (WGS) entry which is preliminary data.</text>
</comment>
<protein>
    <submittedName>
        <fullName evidence="3">Molybdopterin-guanine dinucleotide biosynthesis protein MobA</fullName>
    </submittedName>
</protein>
<reference evidence="3 4" key="1">
    <citation type="submission" date="2017-08" db="EMBL/GenBank/DDBJ databases">
        <title>Infants hospitalized years apart are colonized by the same room-sourced microbial strains.</title>
        <authorList>
            <person name="Brooks B."/>
            <person name="Olm M.R."/>
            <person name="Firek B.A."/>
            <person name="Baker R."/>
            <person name="Thomas B.C."/>
            <person name="Morowitz M.J."/>
            <person name="Banfield J.F."/>
        </authorList>
    </citation>
    <scope>NUCLEOTIDE SEQUENCE [LARGE SCALE GENOMIC DNA]</scope>
    <source>
        <strain evidence="3">S2_009_000_R2_73</strain>
    </source>
</reference>
<dbReference type="GO" id="GO:0016779">
    <property type="term" value="F:nucleotidyltransferase activity"/>
    <property type="evidence" value="ECO:0007669"/>
    <property type="project" value="UniProtKB-ARBA"/>
</dbReference>
<dbReference type="InterPro" id="IPR029044">
    <property type="entry name" value="Nucleotide-diphossugar_trans"/>
</dbReference>
<gene>
    <name evidence="3" type="ORF">DI595_09880</name>
</gene>
<dbReference type="Gene3D" id="3.90.550.10">
    <property type="entry name" value="Spore Coat Polysaccharide Biosynthesis Protein SpsA, Chain A"/>
    <property type="match status" value="1"/>
</dbReference>
<dbReference type="Proteomes" id="UP000249769">
    <property type="component" value="Unassembled WGS sequence"/>
</dbReference>
<accession>A0A2W5F4F7</accession>
<evidence type="ECO:0000313" key="4">
    <source>
        <dbReference type="Proteomes" id="UP000249769"/>
    </source>
</evidence>
<evidence type="ECO:0000259" key="2">
    <source>
        <dbReference type="Pfam" id="PF12804"/>
    </source>
</evidence>
<keyword evidence="1" id="KW-0460">Magnesium</keyword>
<name>A0A2W5F4F7_9HYPH</name>
<dbReference type="Pfam" id="PF12804">
    <property type="entry name" value="NTP_transf_3"/>
    <property type="match status" value="1"/>
</dbReference>
<proteinExistence type="predicted"/>
<feature type="domain" description="MobA-like NTP transferase" evidence="2">
    <location>
        <begin position="20"/>
        <end position="181"/>
    </location>
</feature>
<dbReference type="CDD" id="cd04182">
    <property type="entry name" value="GT_2_like_f"/>
    <property type="match status" value="1"/>
</dbReference>
<dbReference type="PANTHER" id="PTHR43777">
    <property type="entry name" value="MOLYBDENUM COFACTOR CYTIDYLYLTRANSFERASE"/>
    <property type="match status" value="1"/>
</dbReference>
<dbReference type="SUPFAM" id="SSF53448">
    <property type="entry name" value="Nucleotide-diphospho-sugar transferases"/>
    <property type="match status" value="1"/>
</dbReference>
<dbReference type="AlphaFoldDB" id="A0A2W5F4F7"/>
<sequence>MTHPDHPPPMEASQIAVAIVLLAAGRSRRALAGGGHKLLAVFDGVPLVRRSACIATRSQASSTVVVTGDRKAEIEMALKGLDIGLAHNPDYSFGMAGSLIAGISAAQARQSDGVLVMLADMPAITSHHLDVLISCFQQEGGKVIVRATSGGLPGNPVVLPSRLYESIRLLRGDVGARKIIQVSGLKIIDIELGNAARLDVDTPEAVAAAGGTFNG</sequence>
<dbReference type="InterPro" id="IPR025877">
    <property type="entry name" value="MobA-like_NTP_Trfase"/>
</dbReference>
<dbReference type="EMBL" id="QFOL01000092">
    <property type="protein sequence ID" value="PZP51001.1"/>
    <property type="molecule type" value="Genomic_DNA"/>
</dbReference>
<evidence type="ECO:0000256" key="1">
    <source>
        <dbReference type="ARBA" id="ARBA00022842"/>
    </source>
</evidence>
<dbReference type="PANTHER" id="PTHR43777:SF1">
    <property type="entry name" value="MOLYBDENUM COFACTOR CYTIDYLYLTRANSFERASE"/>
    <property type="match status" value="1"/>
</dbReference>